<evidence type="ECO:0000313" key="2">
    <source>
        <dbReference type="EMBL" id="MCS5479596.1"/>
    </source>
</evidence>
<comment type="caution">
    <text evidence="2">The sequence shown here is derived from an EMBL/GenBank/DDBJ whole genome shotgun (WGS) entry which is preliminary data.</text>
</comment>
<keyword evidence="3" id="KW-1185">Reference proteome</keyword>
<proteinExistence type="predicted"/>
<dbReference type="EMBL" id="JANWTC010000004">
    <property type="protein sequence ID" value="MCS5479596.1"/>
    <property type="molecule type" value="Genomic_DNA"/>
</dbReference>
<organism evidence="2 3">
    <name type="scientific">Corynebacterium lemuris</name>
    <dbReference type="NCBI Taxonomy" id="1859292"/>
    <lineage>
        <taxon>Bacteria</taxon>
        <taxon>Bacillati</taxon>
        <taxon>Actinomycetota</taxon>
        <taxon>Actinomycetes</taxon>
        <taxon>Mycobacteriales</taxon>
        <taxon>Corynebacteriaceae</taxon>
        <taxon>Corynebacterium</taxon>
    </lineage>
</organism>
<evidence type="ECO:0000313" key="3">
    <source>
        <dbReference type="Proteomes" id="UP001205965"/>
    </source>
</evidence>
<name>A0ABT2FWI4_9CORY</name>
<protein>
    <submittedName>
        <fullName evidence="2">Uncharacterized protein</fullName>
    </submittedName>
</protein>
<evidence type="ECO:0000256" key="1">
    <source>
        <dbReference type="SAM" id="MobiDB-lite"/>
    </source>
</evidence>
<gene>
    <name evidence="2" type="ORF">NYP18_07985</name>
</gene>
<dbReference type="RefSeq" id="WP_259427645.1">
    <property type="nucleotide sequence ID" value="NZ_JANWTC010000004.1"/>
</dbReference>
<reference evidence="2 3" key="1">
    <citation type="submission" date="2022-08" db="EMBL/GenBank/DDBJ databases">
        <title>YIM 101645 draft genome.</title>
        <authorList>
            <person name="Chen X."/>
        </authorList>
    </citation>
    <scope>NUCLEOTIDE SEQUENCE [LARGE SCALE GENOMIC DNA]</scope>
    <source>
        <strain evidence="2 3">YIM 101645</strain>
    </source>
</reference>
<dbReference type="Proteomes" id="UP001205965">
    <property type="component" value="Unassembled WGS sequence"/>
</dbReference>
<sequence length="48" mass="5033">MTEAHTITDGDPGGHPCTDQSGAPGHYIYSDSSSIWVCEITGDAPQVQ</sequence>
<feature type="region of interest" description="Disordered" evidence="1">
    <location>
        <begin position="1"/>
        <end position="25"/>
    </location>
</feature>
<accession>A0ABT2FWI4</accession>